<keyword evidence="3" id="KW-0732">Signal</keyword>
<keyword evidence="2" id="KW-0175">Coiled coil</keyword>
<keyword evidence="6" id="KW-1185">Reference proteome</keyword>
<dbReference type="PANTHER" id="PTHR43547">
    <property type="entry name" value="TWO-COMPONENT HISTIDINE KINASE"/>
    <property type="match status" value="1"/>
</dbReference>
<dbReference type="Pfam" id="PF07495">
    <property type="entry name" value="Y_Y_Y"/>
    <property type="match status" value="1"/>
</dbReference>
<evidence type="ECO:0000256" key="1">
    <source>
        <dbReference type="ARBA" id="ARBA00022553"/>
    </source>
</evidence>
<dbReference type="SUPFAM" id="SSF63829">
    <property type="entry name" value="Calcium-dependent phosphotriesterase"/>
    <property type="match status" value="2"/>
</dbReference>
<feature type="domain" description="PPM-type phosphatase" evidence="4">
    <location>
        <begin position="898"/>
        <end position="1125"/>
    </location>
</feature>
<proteinExistence type="predicted"/>
<organism evidence="5 6">
    <name type="scientific">Sediminitomix flava</name>
    <dbReference type="NCBI Taxonomy" id="379075"/>
    <lineage>
        <taxon>Bacteria</taxon>
        <taxon>Pseudomonadati</taxon>
        <taxon>Bacteroidota</taxon>
        <taxon>Cytophagia</taxon>
        <taxon>Cytophagales</taxon>
        <taxon>Flammeovirgaceae</taxon>
        <taxon>Sediminitomix</taxon>
    </lineage>
</organism>
<evidence type="ECO:0000259" key="4">
    <source>
        <dbReference type="SMART" id="SM00331"/>
    </source>
</evidence>
<dbReference type="SMART" id="SM00331">
    <property type="entry name" value="PP2C_SIG"/>
    <property type="match status" value="1"/>
</dbReference>
<feature type="signal peptide" evidence="3">
    <location>
        <begin position="1"/>
        <end position="21"/>
    </location>
</feature>
<sequence length="1125" mass="127211">MKALFYHSLLTLLLLASNAYGQQGTVKFEHITSEDGLSSMSVYTISQDKYGFTWFGTEKGLNRFDGYTIKTFYHDAEDSLRSISGNDISCLYTDKDGDFWVGTFGRGINLYDPSTESFREVDGKVDSLALDDRHISGFLEDSHGNFWVTTYFGGIHLFDKEAETLIGFDSKEEGTGTNSSDIRGVVEDEEGNIWFASFNNGVSVYNPNTKSFSYIKHQKDDPYSLSTNALNCIYKDKKGTIWIGTNEGGFCKYLGDGKFKTFTYDEKNSNSLGQDQVLAIAEDRLGSLWLATFGGGVNYFDVEKETFKRYYNNVSDPSSLSANNQFSIYVDSNDLLWVGTYGGGVSVFDPHRYKFKTYTKTDKSLNAKKVDAVLLSGNNLYTGTYGGGVSIINQETGGVYSYTDHTDISITQNQVGAILKDTKGRLWIGTDRGGVNVWNEEDGKFDNYQPIDGDDTSLGDRTVASIAEDIYGNIWLASLAKGVSVFNEDTKLFKTLKMDNKGLLFDGIRSLYTDDNGLVWLGMQSNGIQVIDAKSLKVIKTFAGPEIPEATVRDPLYKTHFCDFYKDNDGILWAGTNTNGLLRYNIEKEVFEQVENDELKSVSIRSLNGDRQGNIWIGTSKGLYKYNTSIGEVVKRYDKSDGLPSDEFTYQGSSRGEDGQLAFGTIDGVILFYPDELIENKKVPPVYFMDFSIFNKSIKFGDETEILAQEITFTDTIRVDYEQSVISFDFLALNYSIPEKNKYEYQLKGFSDQWFDSETRSATFTNLNPGEYTLTVRASNNDGLWNEEGKQITLFVTPPYWMTWWFRTIVLLSFLGSGYGWYRHRLNKEIVQKHKLEEQVVERTAELVQKNEEVQQQAEELALQRDFLAEKNEQITQSIRYAETIQQAFLPSTGVMDDMLKAYFLVYKAKDLVSGDFYWAYQKDQYSFMVVADCTGHGVPGAFMSMIGTSLLNHIIKEKGVYDPAVILAELKIRLKVVLKQESGSNSDGMDVALCRFEYEEDRMNVVYAGSKSTLYYYTEHNLKKVKGDNIRIGGIWKRRNQSIFTNKTFTLNKGDVLFMSSDGLIDQNDGTKNRFGSKRLEELFMNCVALKDFSEGEALVNQTINGFQKDANQRDDITIFGMKV</sequence>
<dbReference type="InterPro" id="IPR015943">
    <property type="entry name" value="WD40/YVTN_repeat-like_dom_sf"/>
</dbReference>
<dbReference type="InterPro" id="IPR011123">
    <property type="entry name" value="Y_Y_Y"/>
</dbReference>
<evidence type="ECO:0000313" key="5">
    <source>
        <dbReference type="EMBL" id="PWJ44276.1"/>
    </source>
</evidence>
<dbReference type="InterPro" id="IPR001932">
    <property type="entry name" value="PPM-type_phosphatase-like_dom"/>
</dbReference>
<dbReference type="Gene3D" id="2.130.10.10">
    <property type="entry name" value="YVTN repeat-like/Quinoprotein amine dehydrogenase"/>
    <property type="match status" value="4"/>
</dbReference>
<dbReference type="AlphaFoldDB" id="A0A315ZFA9"/>
<feature type="coiled-coil region" evidence="2">
    <location>
        <begin position="833"/>
        <end position="871"/>
    </location>
</feature>
<evidence type="ECO:0000256" key="2">
    <source>
        <dbReference type="SAM" id="Coils"/>
    </source>
</evidence>
<dbReference type="GO" id="GO:0000155">
    <property type="term" value="F:phosphorelay sensor kinase activity"/>
    <property type="evidence" value="ECO:0007669"/>
    <property type="project" value="TreeGrafter"/>
</dbReference>
<protein>
    <submittedName>
        <fullName evidence="5">Ligand-binding sensor domain-containing protein</fullName>
    </submittedName>
</protein>
<evidence type="ECO:0000313" key="6">
    <source>
        <dbReference type="Proteomes" id="UP000245535"/>
    </source>
</evidence>
<dbReference type="InterPro" id="IPR013783">
    <property type="entry name" value="Ig-like_fold"/>
</dbReference>
<dbReference type="InterPro" id="IPR036457">
    <property type="entry name" value="PPM-type-like_dom_sf"/>
</dbReference>
<dbReference type="Gene3D" id="2.60.40.10">
    <property type="entry name" value="Immunoglobulins"/>
    <property type="match status" value="1"/>
</dbReference>
<feature type="chain" id="PRO_5016258644" evidence="3">
    <location>
        <begin position="22"/>
        <end position="1125"/>
    </location>
</feature>
<dbReference type="PANTHER" id="PTHR43547:SF2">
    <property type="entry name" value="HYBRID SIGNAL TRANSDUCTION HISTIDINE KINASE C"/>
    <property type="match status" value="1"/>
</dbReference>
<dbReference type="Proteomes" id="UP000245535">
    <property type="component" value="Unassembled WGS sequence"/>
</dbReference>
<dbReference type="RefSeq" id="WP_109615780.1">
    <property type="nucleotide sequence ID" value="NZ_QGDO01000001.1"/>
</dbReference>
<dbReference type="InterPro" id="IPR011047">
    <property type="entry name" value="Quinoprotein_ADH-like_sf"/>
</dbReference>
<dbReference type="SUPFAM" id="SSF81606">
    <property type="entry name" value="PP2C-like"/>
    <property type="match status" value="1"/>
</dbReference>
<dbReference type="Pfam" id="PF07494">
    <property type="entry name" value="Reg_prop"/>
    <property type="match status" value="5"/>
</dbReference>
<dbReference type="Pfam" id="PF07228">
    <property type="entry name" value="SpoIIE"/>
    <property type="match status" value="1"/>
</dbReference>
<dbReference type="Gene3D" id="3.60.40.10">
    <property type="entry name" value="PPM-type phosphatase domain"/>
    <property type="match status" value="1"/>
</dbReference>
<dbReference type="OrthoDB" id="9809670at2"/>
<name>A0A315ZFA9_SEDFL</name>
<keyword evidence="1" id="KW-0597">Phosphoprotein</keyword>
<accession>A0A315ZFA9</accession>
<comment type="caution">
    <text evidence="5">The sequence shown here is derived from an EMBL/GenBank/DDBJ whole genome shotgun (WGS) entry which is preliminary data.</text>
</comment>
<reference evidence="5 6" key="1">
    <citation type="submission" date="2018-03" db="EMBL/GenBank/DDBJ databases">
        <title>Genomic Encyclopedia of Archaeal and Bacterial Type Strains, Phase II (KMG-II): from individual species to whole genera.</title>
        <authorList>
            <person name="Goeker M."/>
        </authorList>
    </citation>
    <scope>NUCLEOTIDE SEQUENCE [LARGE SCALE GENOMIC DNA]</scope>
    <source>
        <strain evidence="5 6">DSM 28229</strain>
    </source>
</reference>
<evidence type="ECO:0000256" key="3">
    <source>
        <dbReference type="SAM" id="SignalP"/>
    </source>
</evidence>
<gene>
    <name evidence="5" type="ORF">BC781_101626</name>
</gene>
<dbReference type="EMBL" id="QGDO01000001">
    <property type="protein sequence ID" value="PWJ44276.1"/>
    <property type="molecule type" value="Genomic_DNA"/>
</dbReference>
<dbReference type="SUPFAM" id="SSF50998">
    <property type="entry name" value="Quinoprotein alcohol dehydrogenase-like"/>
    <property type="match status" value="1"/>
</dbReference>
<dbReference type="FunFam" id="2.60.40.10:FF:000791">
    <property type="entry name" value="Two-component system sensor histidine kinase/response regulator"/>
    <property type="match status" value="1"/>
</dbReference>
<dbReference type="InterPro" id="IPR011110">
    <property type="entry name" value="Reg_prop"/>
</dbReference>